<evidence type="ECO:0000313" key="9">
    <source>
        <dbReference type="Proteomes" id="UP000193689"/>
    </source>
</evidence>
<dbReference type="GO" id="GO:0005811">
    <property type="term" value="C:lipid droplet"/>
    <property type="evidence" value="ECO:0007669"/>
    <property type="project" value="EnsemblFungi"/>
</dbReference>
<organism evidence="8 9">
    <name type="scientific">Pseudomassariella vexata</name>
    <dbReference type="NCBI Taxonomy" id="1141098"/>
    <lineage>
        <taxon>Eukaryota</taxon>
        <taxon>Fungi</taxon>
        <taxon>Dikarya</taxon>
        <taxon>Ascomycota</taxon>
        <taxon>Pezizomycotina</taxon>
        <taxon>Sordariomycetes</taxon>
        <taxon>Xylariomycetidae</taxon>
        <taxon>Amphisphaeriales</taxon>
        <taxon>Pseudomassariaceae</taxon>
        <taxon>Pseudomassariella</taxon>
    </lineage>
</organism>
<dbReference type="GO" id="GO:0018484">
    <property type="term" value="F:4-hydroxybenzaldehyde dehydrogenase (NAD+) activity"/>
    <property type="evidence" value="ECO:0007669"/>
    <property type="project" value="EnsemblFungi"/>
</dbReference>
<dbReference type="STRING" id="1141098.A0A1Y2DUU4"/>
<dbReference type="GO" id="GO:0047770">
    <property type="term" value="F:carboxylate reductase activity"/>
    <property type="evidence" value="ECO:0007669"/>
    <property type="project" value="EnsemblFungi"/>
</dbReference>
<dbReference type="Pfam" id="PF00171">
    <property type="entry name" value="Aldedh"/>
    <property type="match status" value="1"/>
</dbReference>
<dbReference type="AlphaFoldDB" id="A0A1Y2DUU4"/>
<comment type="caution">
    <text evidence="8">The sequence shown here is derived from an EMBL/GenBank/DDBJ whole genome shotgun (WGS) entry which is preliminary data.</text>
</comment>
<dbReference type="GO" id="GO:0016117">
    <property type="term" value="P:carotenoid biosynthetic process"/>
    <property type="evidence" value="ECO:0007669"/>
    <property type="project" value="UniProtKB-KW"/>
</dbReference>
<sequence length="515" mass="57212">MAHKTTHKVQLPLFEATPVDEIPRIAASLRNTFRTNKTKDIEYRLVQLRKLYWGLQDYTEHLLESLKQDLNKPAHDAHMTEVGWAIQDCMFVIQNLEKWAQDDTNVDIALSFAMLKPRIKKEPIGTVIIIGTYNFPVNLVVCPLIGAIAAGCPAVIKPSESAPATAMVLKELVEKYLDPTAYATVNGAVPETTALLNEKWDKIFYTGGERVAKIICKKAAETLTPVCLELGGRNPAFVSKHADLHLAARRLMWGKTLNAGQVCMSHNYVLVDRAVVDDFINQLNAINQEFFPNGAQASPDLARIVNHQHFDRMKKMLEGTRGKIVMGGETDRNDLFIAPTAVLVDSVNDIMIQEESFGPIWAILPYDNLDDAIKLVNGVDSTPLSLMAFGKKDENEKILHNITSGGASLNDSYMHGAVSTLPFGGVGTSGTGSYRGKASFDEFTHHRTVVETPTWMDKLLRVRYMPYQESDLKTFQWMNGVKPDFDRNGKKIQSAGYWPKMIFGLGGPSVKGSSE</sequence>
<dbReference type="EMBL" id="MCFJ01000008">
    <property type="protein sequence ID" value="ORY63052.1"/>
    <property type="molecule type" value="Genomic_DNA"/>
</dbReference>
<evidence type="ECO:0000256" key="3">
    <source>
        <dbReference type="ARBA" id="ARBA00023002"/>
    </source>
</evidence>
<evidence type="ECO:0000256" key="4">
    <source>
        <dbReference type="ARBA" id="ARBA00023027"/>
    </source>
</evidence>
<dbReference type="GO" id="GO:0006744">
    <property type="term" value="P:ubiquinone biosynthetic process"/>
    <property type="evidence" value="ECO:0007669"/>
    <property type="project" value="EnsemblFungi"/>
</dbReference>
<evidence type="ECO:0000313" key="8">
    <source>
        <dbReference type="EMBL" id="ORY63052.1"/>
    </source>
</evidence>
<evidence type="ECO:0000259" key="7">
    <source>
        <dbReference type="Pfam" id="PF00171"/>
    </source>
</evidence>
<dbReference type="FunCoup" id="A0A1Y2DUU4">
    <property type="interactions" value="434"/>
</dbReference>
<dbReference type="InParanoid" id="A0A1Y2DUU4"/>
<dbReference type="GO" id="GO:0005741">
    <property type="term" value="C:mitochondrial outer membrane"/>
    <property type="evidence" value="ECO:0007669"/>
    <property type="project" value="EnsemblFungi"/>
</dbReference>
<dbReference type="InterPro" id="IPR016163">
    <property type="entry name" value="Ald_DH_C"/>
</dbReference>
<dbReference type="FunFam" id="3.40.605.10:FF:000004">
    <property type="entry name" value="Aldehyde dehydrogenase"/>
    <property type="match status" value="1"/>
</dbReference>
<dbReference type="InterPro" id="IPR015590">
    <property type="entry name" value="Aldehyde_DH_dom"/>
</dbReference>
<dbReference type="Gene3D" id="3.40.309.10">
    <property type="entry name" value="Aldehyde Dehydrogenase, Chain A, domain 2"/>
    <property type="match status" value="1"/>
</dbReference>
<dbReference type="Proteomes" id="UP000193689">
    <property type="component" value="Unassembled WGS sequence"/>
</dbReference>
<keyword evidence="9" id="KW-1185">Reference proteome</keyword>
<feature type="active site" evidence="6">
    <location>
        <position position="263"/>
    </location>
</feature>
<protein>
    <recommendedName>
        <fullName evidence="5">Aldehyde dehydrogenase</fullName>
    </recommendedName>
</protein>
<dbReference type="PIRSF" id="PIRSF036492">
    <property type="entry name" value="ALDH"/>
    <property type="match status" value="1"/>
</dbReference>
<dbReference type="InterPro" id="IPR012394">
    <property type="entry name" value="Aldehyde_DH_NAD(P)"/>
</dbReference>
<proteinExistence type="inferred from homology"/>
<dbReference type="Gene3D" id="3.40.605.10">
    <property type="entry name" value="Aldehyde Dehydrogenase, Chain A, domain 1"/>
    <property type="match status" value="1"/>
</dbReference>
<dbReference type="FunFam" id="3.40.309.10:FF:000025">
    <property type="entry name" value="Aldehyde dehydrogenase"/>
    <property type="match status" value="1"/>
</dbReference>
<accession>A0A1Y2DUU4</accession>
<dbReference type="InterPro" id="IPR016161">
    <property type="entry name" value="Ald_DH/histidinol_DH"/>
</dbReference>
<dbReference type="OrthoDB" id="440325at2759"/>
<dbReference type="RefSeq" id="XP_040714709.1">
    <property type="nucleotide sequence ID" value="XM_040854242.1"/>
</dbReference>
<evidence type="ECO:0000256" key="5">
    <source>
        <dbReference type="PIRNR" id="PIRNR036492"/>
    </source>
</evidence>
<dbReference type="GO" id="GO:0006665">
    <property type="term" value="P:sphingolipid metabolic process"/>
    <property type="evidence" value="ECO:0007669"/>
    <property type="project" value="EnsemblFungi"/>
</dbReference>
<evidence type="ECO:0000256" key="2">
    <source>
        <dbReference type="ARBA" id="ARBA00022746"/>
    </source>
</evidence>
<dbReference type="PANTHER" id="PTHR43570">
    <property type="entry name" value="ALDEHYDE DEHYDROGENASE"/>
    <property type="match status" value="1"/>
</dbReference>
<keyword evidence="4" id="KW-0520">NAD</keyword>
<name>A0A1Y2DUU4_9PEZI</name>
<feature type="active site" evidence="6">
    <location>
        <position position="229"/>
    </location>
</feature>
<keyword evidence="2" id="KW-0125">Carotenoid biosynthesis</keyword>
<gene>
    <name evidence="8" type="ORF">BCR38DRAFT_220040</name>
</gene>
<keyword evidence="3 5" id="KW-0560">Oxidoreductase</keyword>
<feature type="domain" description="Aldehyde dehydrogenase" evidence="7">
    <location>
        <begin position="20"/>
        <end position="449"/>
    </location>
</feature>
<reference evidence="8 9" key="1">
    <citation type="submission" date="2016-07" db="EMBL/GenBank/DDBJ databases">
        <title>Pervasive Adenine N6-methylation of Active Genes in Fungi.</title>
        <authorList>
            <consortium name="DOE Joint Genome Institute"/>
            <person name="Mondo S.J."/>
            <person name="Dannebaum R.O."/>
            <person name="Kuo R.C."/>
            <person name="Labutti K."/>
            <person name="Haridas S."/>
            <person name="Kuo A."/>
            <person name="Salamov A."/>
            <person name="Ahrendt S.R."/>
            <person name="Lipzen A."/>
            <person name="Sullivan W."/>
            <person name="Andreopoulos W.B."/>
            <person name="Clum A."/>
            <person name="Lindquist E."/>
            <person name="Daum C."/>
            <person name="Ramamoorthy G.K."/>
            <person name="Gryganskyi A."/>
            <person name="Culley D."/>
            <person name="Magnuson J.K."/>
            <person name="James T.Y."/>
            <person name="O'Malley M.A."/>
            <person name="Stajich J.E."/>
            <person name="Spatafora J.W."/>
            <person name="Visel A."/>
            <person name="Grigoriev I.V."/>
        </authorList>
    </citation>
    <scope>NUCLEOTIDE SEQUENCE [LARGE SCALE GENOMIC DNA]</scope>
    <source>
        <strain evidence="8 9">CBS 129021</strain>
    </source>
</reference>
<dbReference type="GO" id="GO:0046185">
    <property type="term" value="P:aldehyde catabolic process"/>
    <property type="evidence" value="ECO:0007669"/>
    <property type="project" value="EnsemblFungi"/>
</dbReference>
<dbReference type="CDD" id="cd07135">
    <property type="entry name" value="ALDH_F14-YMR110C"/>
    <property type="match status" value="1"/>
</dbReference>
<dbReference type="InterPro" id="IPR016162">
    <property type="entry name" value="Ald_DH_N"/>
</dbReference>
<dbReference type="GeneID" id="63770454"/>
<dbReference type="PANTHER" id="PTHR43570:SF11">
    <property type="entry name" value="ALDEHYDE DEHYDROGENASE"/>
    <property type="match status" value="1"/>
</dbReference>
<comment type="similarity">
    <text evidence="1 5">Belongs to the aldehyde dehydrogenase family.</text>
</comment>
<dbReference type="SUPFAM" id="SSF53720">
    <property type="entry name" value="ALDH-like"/>
    <property type="match status" value="1"/>
</dbReference>
<evidence type="ECO:0000256" key="6">
    <source>
        <dbReference type="PIRSR" id="PIRSR036492-1"/>
    </source>
</evidence>
<evidence type="ECO:0000256" key="1">
    <source>
        <dbReference type="ARBA" id="ARBA00009986"/>
    </source>
</evidence>